<evidence type="ECO:0000313" key="3">
    <source>
        <dbReference type="Proteomes" id="UP001144205"/>
    </source>
</evidence>
<feature type="transmembrane region" description="Helical" evidence="1">
    <location>
        <begin position="77"/>
        <end position="96"/>
    </location>
</feature>
<keyword evidence="1" id="KW-0812">Transmembrane</keyword>
<keyword evidence="1" id="KW-0472">Membrane</keyword>
<name>A0ABQ5LRW9_9RHOB</name>
<dbReference type="Proteomes" id="UP001144205">
    <property type="component" value="Unassembled WGS sequence"/>
</dbReference>
<organism evidence="2 3">
    <name type="scientific">Sinisalibacter aestuarii</name>
    <dbReference type="NCBI Taxonomy" id="2949426"/>
    <lineage>
        <taxon>Bacteria</taxon>
        <taxon>Pseudomonadati</taxon>
        <taxon>Pseudomonadota</taxon>
        <taxon>Alphaproteobacteria</taxon>
        <taxon>Rhodobacterales</taxon>
        <taxon>Roseobacteraceae</taxon>
        <taxon>Sinisalibacter</taxon>
    </lineage>
</organism>
<evidence type="ECO:0000256" key="1">
    <source>
        <dbReference type="SAM" id="Phobius"/>
    </source>
</evidence>
<accession>A0ABQ5LRW9</accession>
<gene>
    <name evidence="2" type="ORF">STA1M1_10140</name>
</gene>
<reference evidence="2" key="1">
    <citation type="journal article" date="2023" name="Int. J. Syst. Evol. Microbiol.">
        <title>Sinisalibacter aestuarii sp. nov., isolated from estuarine sediment of the Arakawa River.</title>
        <authorList>
            <person name="Arafat S.T."/>
            <person name="Hirano S."/>
            <person name="Sato A."/>
            <person name="Takeuchi K."/>
            <person name="Yasuda T."/>
            <person name="Terahara T."/>
            <person name="Hamada M."/>
            <person name="Kobayashi T."/>
        </authorList>
    </citation>
    <scope>NUCLEOTIDE SEQUENCE</scope>
    <source>
        <strain evidence="2">B-399</strain>
    </source>
</reference>
<comment type="caution">
    <text evidence="2">The sequence shown here is derived from an EMBL/GenBank/DDBJ whole genome shotgun (WGS) entry which is preliminary data.</text>
</comment>
<dbReference type="RefSeq" id="WP_281841125.1">
    <property type="nucleotide sequence ID" value="NZ_BROH01000002.1"/>
</dbReference>
<dbReference type="Pfam" id="PF20556">
    <property type="entry name" value="DUF6768"/>
    <property type="match status" value="1"/>
</dbReference>
<dbReference type="InterPro" id="IPR046659">
    <property type="entry name" value="DUF6768"/>
</dbReference>
<keyword evidence="1" id="KW-1133">Transmembrane helix</keyword>
<sequence length="120" mass="13629">MSKLDRMIEEALSAEERALMTETVEPGFFAQLFGQLSGRNAWVNWLATIMIFVYLGLLVWTGWHFFAATDALAAVKWGLGAGLSLVIIGMMKLYLFQAMQADRVIRELKRVELMLVSREK</sequence>
<protein>
    <recommendedName>
        <fullName evidence="4">DUF4282 domain-containing protein</fullName>
    </recommendedName>
</protein>
<evidence type="ECO:0008006" key="4">
    <source>
        <dbReference type="Google" id="ProtNLM"/>
    </source>
</evidence>
<proteinExistence type="predicted"/>
<evidence type="ECO:0000313" key="2">
    <source>
        <dbReference type="EMBL" id="GKY87145.1"/>
    </source>
</evidence>
<feature type="transmembrane region" description="Helical" evidence="1">
    <location>
        <begin position="42"/>
        <end position="65"/>
    </location>
</feature>
<keyword evidence="3" id="KW-1185">Reference proteome</keyword>
<dbReference type="EMBL" id="BROH01000002">
    <property type="protein sequence ID" value="GKY87145.1"/>
    <property type="molecule type" value="Genomic_DNA"/>
</dbReference>